<dbReference type="HAMAP" id="MF_00212">
    <property type="entry name" value="MQO"/>
    <property type="match status" value="1"/>
</dbReference>
<evidence type="ECO:0000256" key="4">
    <source>
        <dbReference type="ARBA" id="ARBA00006389"/>
    </source>
</evidence>
<keyword evidence="11" id="KW-0732">Signal</keyword>
<comment type="pathway">
    <text evidence="3 9">Carbohydrate metabolism; tricarboxylic acid cycle; oxaloacetate from (S)-malate (quinone route): step 1/1.</text>
</comment>
<evidence type="ECO:0000256" key="8">
    <source>
        <dbReference type="ARBA" id="ARBA00023002"/>
    </source>
</evidence>
<evidence type="ECO:0000256" key="3">
    <source>
        <dbReference type="ARBA" id="ARBA00005012"/>
    </source>
</evidence>
<keyword evidence="7 9" id="KW-0274">FAD</keyword>
<dbReference type="UniPathway" id="UPA00223">
    <property type="reaction ID" value="UER01008"/>
</dbReference>
<keyword evidence="8 9" id="KW-0560">Oxidoreductase</keyword>
<feature type="signal peptide" evidence="11">
    <location>
        <begin position="1"/>
        <end position="24"/>
    </location>
</feature>
<evidence type="ECO:0000256" key="9">
    <source>
        <dbReference type="HAMAP-Rule" id="MF_00212"/>
    </source>
</evidence>
<dbReference type="Pfam" id="PF06039">
    <property type="entry name" value="Mqo"/>
    <property type="match status" value="1"/>
</dbReference>
<dbReference type="InterPro" id="IPR006231">
    <property type="entry name" value="MQO"/>
</dbReference>
<dbReference type="NCBIfam" id="NF003605">
    <property type="entry name" value="PRK05257.1-4"/>
    <property type="match status" value="1"/>
</dbReference>
<dbReference type="PANTHER" id="PTHR43104:SF2">
    <property type="entry name" value="L-2-HYDROXYGLUTARATE DEHYDROGENASE, MITOCHONDRIAL"/>
    <property type="match status" value="1"/>
</dbReference>
<dbReference type="NCBIfam" id="NF009875">
    <property type="entry name" value="PRK13339.1"/>
    <property type="match status" value="1"/>
</dbReference>
<evidence type="ECO:0000313" key="13">
    <source>
        <dbReference type="Proteomes" id="UP000198968"/>
    </source>
</evidence>
<evidence type="ECO:0000256" key="11">
    <source>
        <dbReference type="SAM" id="SignalP"/>
    </source>
</evidence>
<dbReference type="SUPFAM" id="SSF51905">
    <property type="entry name" value="FAD/NAD(P)-binding domain"/>
    <property type="match status" value="1"/>
</dbReference>
<proteinExistence type="inferred from homology"/>
<comment type="similarity">
    <text evidence="4 9">Belongs to the MQO family.</text>
</comment>
<comment type="cofactor">
    <cofactor evidence="2 9">
        <name>FAD</name>
        <dbReference type="ChEBI" id="CHEBI:57692"/>
    </cofactor>
</comment>
<dbReference type="Gene3D" id="3.30.9.10">
    <property type="entry name" value="D-Amino Acid Oxidase, subunit A, domain 2"/>
    <property type="match status" value="1"/>
</dbReference>
<sequence>MMNSKKVIPTLSLAALLVSSALHAETSPEKTDVLLIGGGIMSASMGTMLEELQPGWKQIMVEKLDGVALESSNGWNNAGTGHSANMELNYTPERKDGSIDVSKALEINEAFMISRQFWSSQVKEGVMHDPRSFINSTPHMSFVWGDNVDFLTKRYAALQKTALFQGMKFSTDHKQIAQWAPLVMEGRDPQQKVAATWTPVGTDVNYGEITRQLIGSLKKNDNFRLETSSEVTDFKRNGDNSWHVTIKDAKNGNERAVDAKYVFIGAGGGALKLLQKTGIPEAENYAGFPVGGSFLVTENSAIADRHLAKVYGQASTGAPPMSVPHLDTRYLDGKRVVLFGPFATFSTKFLKNGSLFDLLSTTTTHNIVPMTDVGMDNFDLVKYLVGQVMLSDEDRFKALQEYYPDAKKEDWKLIQAGQRVQIIKKDADKGGVLKLGTEIVTDQQKTVAALLGASPGASTAAPISLSVMQKLFPEEFKSPEWQAKIHKMIPGYGQKLNDNVPLLQQVWNETAATLQLTTPPVINMDGKTADAPAAQPEKAAPSAKHDMAL</sequence>
<dbReference type="NCBIfam" id="TIGR01320">
    <property type="entry name" value="mal_quin_oxido"/>
    <property type="match status" value="1"/>
</dbReference>
<name>A0A1I5E2D0_9GAMM</name>
<keyword evidence="5 9" id="KW-0816">Tricarboxylic acid cycle</keyword>
<evidence type="ECO:0000256" key="1">
    <source>
        <dbReference type="ARBA" id="ARBA00001139"/>
    </source>
</evidence>
<evidence type="ECO:0000313" key="12">
    <source>
        <dbReference type="EMBL" id="SFO05331.1"/>
    </source>
</evidence>
<evidence type="ECO:0000256" key="10">
    <source>
        <dbReference type="SAM" id="MobiDB-lite"/>
    </source>
</evidence>
<dbReference type="GO" id="GO:0006099">
    <property type="term" value="P:tricarboxylic acid cycle"/>
    <property type="evidence" value="ECO:0007669"/>
    <property type="project" value="UniProtKB-UniRule"/>
</dbReference>
<dbReference type="EC" id="1.1.5.4" evidence="9"/>
<evidence type="ECO:0000256" key="5">
    <source>
        <dbReference type="ARBA" id="ARBA00022532"/>
    </source>
</evidence>
<keyword evidence="6 9" id="KW-0285">Flavoprotein</keyword>
<feature type="compositionally biased region" description="Low complexity" evidence="10">
    <location>
        <begin position="529"/>
        <end position="542"/>
    </location>
</feature>
<accession>A0A1I5E2D0</accession>
<reference evidence="13" key="1">
    <citation type="submission" date="2016-10" db="EMBL/GenBank/DDBJ databases">
        <authorList>
            <person name="Varghese N."/>
            <person name="Submissions S."/>
        </authorList>
    </citation>
    <scope>NUCLEOTIDE SEQUENCE [LARGE SCALE GENOMIC DNA]</scope>
    <source>
        <strain evidence="13">OV426</strain>
    </source>
</reference>
<dbReference type="PANTHER" id="PTHR43104">
    <property type="entry name" value="L-2-HYDROXYGLUTARATE DEHYDROGENASE, MITOCHONDRIAL"/>
    <property type="match status" value="1"/>
</dbReference>
<keyword evidence="13" id="KW-1185">Reference proteome</keyword>
<feature type="chain" id="PRO_5011722469" description="Probable malate:quinone oxidoreductase" evidence="11">
    <location>
        <begin position="25"/>
        <end position="549"/>
    </location>
</feature>
<dbReference type="RefSeq" id="WP_090964515.1">
    <property type="nucleotide sequence ID" value="NZ_FOVG01000003.1"/>
</dbReference>
<dbReference type="NCBIfam" id="NF003606">
    <property type="entry name" value="PRK05257.2-1"/>
    <property type="match status" value="1"/>
</dbReference>
<protein>
    <recommendedName>
        <fullName evidence="9">Probable malate:quinone oxidoreductase</fullName>
        <ecNumber evidence="9">1.1.5.4</ecNumber>
    </recommendedName>
    <alternativeName>
        <fullName evidence="9">MQO</fullName>
    </alternativeName>
    <alternativeName>
        <fullName evidence="9">Malate dehydrogenase [quinone]</fullName>
    </alternativeName>
</protein>
<dbReference type="GO" id="GO:0008924">
    <property type="term" value="F:L-malate dehydrogenase (quinone) activity"/>
    <property type="evidence" value="ECO:0007669"/>
    <property type="project" value="UniProtKB-UniRule"/>
</dbReference>
<evidence type="ECO:0000256" key="2">
    <source>
        <dbReference type="ARBA" id="ARBA00001974"/>
    </source>
</evidence>
<dbReference type="OrthoDB" id="9763983at2"/>
<dbReference type="EMBL" id="FOVG01000003">
    <property type="protein sequence ID" value="SFO05331.1"/>
    <property type="molecule type" value="Genomic_DNA"/>
</dbReference>
<evidence type="ECO:0000256" key="6">
    <source>
        <dbReference type="ARBA" id="ARBA00022630"/>
    </source>
</evidence>
<dbReference type="Proteomes" id="UP000198968">
    <property type="component" value="Unassembled WGS sequence"/>
</dbReference>
<dbReference type="InterPro" id="IPR036188">
    <property type="entry name" value="FAD/NAD-bd_sf"/>
</dbReference>
<evidence type="ECO:0000256" key="7">
    <source>
        <dbReference type="ARBA" id="ARBA00022827"/>
    </source>
</evidence>
<dbReference type="Gene3D" id="3.50.50.60">
    <property type="entry name" value="FAD/NAD(P)-binding domain"/>
    <property type="match status" value="1"/>
</dbReference>
<organism evidence="12 13">
    <name type="scientific">Candidatus Pantoea varia</name>
    <dbReference type="NCBI Taxonomy" id="1881036"/>
    <lineage>
        <taxon>Bacteria</taxon>
        <taxon>Pseudomonadati</taxon>
        <taxon>Pseudomonadota</taxon>
        <taxon>Gammaproteobacteria</taxon>
        <taxon>Enterobacterales</taxon>
        <taxon>Erwiniaceae</taxon>
        <taxon>Pantoea</taxon>
    </lineage>
</organism>
<dbReference type="NCBIfam" id="NF003611">
    <property type="entry name" value="PRK05257.3-2"/>
    <property type="match status" value="1"/>
</dbReference>
<dbReference type="AlphaFoldDB" id="A0A1I5E2D0"/>
<gene>
    <name evidence="9" type="primary">mqo</name>
    <name evidence="12" type="ORF">SAMN05428971_2721</name>
</gene>
<feature type="region of interest" description="Disordered" evidence="10">
    <location>
        <begin position="527"/>
        <end position="549"/>
    </location>
</feature>
<dbReference type="GO" id="GO:0047545">
    <property type="term" value="F:(S)-2-hydroxyglutarate dehydrogenase activity"/>
    <property type="evidence" value="ECO:0007669"/>
    <property type="project" value="TreeGrafter"/>
</dbReference>
<comment type="catalytic activity">
    <reaction evidence="1 9">
        <text>(S)-malate + a quinone = a quinol + oxaloacetate</text>
        <dbReference type="Rhea" id="RHEA:46012"/>
        <dbReference type="ChEBI" id="CHEBI:15589"/>
        <dbReference type="ChEBI" id="CHEBI:16452"/>
        <dbReference type="ChEBI" id="CHEBI:24646"/>
        <dbReference type="ChEBI" id="CHEBI:132124"/>
        <dbReference type="EC" id="1.1.5.4"/>
    </reaction>
</comment>
<dbReference type="NCBIfam" id="NF003603">
    <property type="entry name" value="PRK05257.1-1"/>
    <property type="match status" value="1"/>
</dbReference>